<evidence type="ECO:0000259" key="3">
    <source>
        <dbReference type="Pfam" id="PF05368"/>
    </source>
</evidence>
<sequence>MEITSNSCNKSKILIFGGTGYFGKHVVRASTSFGHPTFVFVRPATAQMPPSSLQLRGEFRSLGVTLVQGELEEHEKMVSVLKQVDIVISVLPVSAVPDQVKIIDAIIAAGNIKPGLVFLLRFCCPRGSYHPSSGAKWIGSPPPLPPFEALLEKKKKIRRLIEASTIPYTFVSSNCCAAYFVNFLLHPHDPRPDIVVYGTGEAKAVLNWEQDIAKYTIKVANDPRTRNRVVIYRPPGNIISQNELISSWEKKTGRRFEKVCVQEDELIKLSQSLPSPDNIAVSIVHSVFVRGDLMSLDLDEDDLEASCLYPKIEYTTMDQVLDIFLVDPPEPSRAALE</sequence>
<dbReference type="AlphaFoldDB" id="A0ABD3IR59"/>
<protein>
    <recommendedName>
        <fullName evidence="3">NmrA-like domain-containing protein</fullName>
    </recommendedName>
</protein>
<dbReference type="PANTHER" id="PTHR43349">
    <property type="entry name" value="PINORESINOL REDUCTASE-RELATED"/>
    <property type="match status" value="1"/>
</dbReference>
<keyword evidence="5" id="KW-1185">Reference proteome</keyword>
<name>A0ABD3IR59_EUCGL</name>
<feature type="domain" description="NmrA-like" evidence="3">
    <location>
        <begin position="10"/>
        <end position="319"/>
    </location>
</feature>
<dbReference type="InterPro" id="IPR036291">
    <property type="entry name" value="NAD(P)-bd_dom_sf"/>
</dbReference>
<proteinExistence type="predicted"/>
<evidence type="ECO:0000313" key="4">
    <source>
        <dbReference type="EMBL" id="KAL3716629.1"/>
    </source>
</evidence>
<dbReference type="EMBL" id="JBJKBG010000011">
    <property type="protein sequence ID" value="KAL3716629.1"/>
    <property type="molecule type" value="Genomic_DNA"/>
</dbReference>
<dbReference type="Pfam" id="PF05368">
    <property type="entry name" value="NmrA"/>
    <property type="match status" value="1"/>
</dbReference>
<accession>A0ABD3IR59</accession>
<dbReference type="Gene3D" id="3.90.25.10">
    <property type="entry name" value="UDP-galactose 4-epimerase, domain 1"/>
    <property type="match status" value="1"/>
</dbReference>
<dbReference type="GO" id="GO:0016491">
    <property type="term" value="F:oxidoreductase activity"/>
    <property type="evidence" value="ECO:0007669"/>
    <property type="project" value="UniProtKB-KW"/>
</dbReference>
<keyword evidence="2" id="KW-0560">Oxidoreductase</keyword>
<dbReference type="SUPFAM" id="SSF51735">
    <property type="entry name" value="NAD(P)-binding Rossmann-fold domains"/>
    <property type="match status" value="1"/>
</dbReference>
<dbReference type="Gene3D" id="3.40.50.720">
    <property type="entry name" value="NAD(P)-binding Rossmann-like Domain"/>
    <property type="match status" value="1"/>
</dbReference>
<reference evidence="4 5" key="1">
    <citation type="submission" date="2024-11" db="EMBL/GenBank/DDBJ databases">
        <title>Chromosome-level genome assembly of Eucalyptus globulus Labill. provides insights into its genome evolution.</title>
        <authorList>
            <person name="Li X."/>
        </authorList>
    </citation>
    <scope>NUCLEOTIDE SEQUENCE [LARGE SCALE GENOMIC DNA]</scope>
    <source>
        <strain evidence="4">CL2024</strain>
        <tissue evidence="4">Fresh tender leaves</tissue>
    </source>
</reference>
<keyword evidence="1" id="KW-0521">NADP</keyword>
<comment type="caution">
    <text evidence="4">The sequence shown here is derived from an EMBL/GenBank/DDBJ whole genome shotgun (WGS) entry which is preliminary data.</text>
</comment>
<organism evidence="4 5">
    <name type="scientific">Eucalyptus globulus</name>
    <name type="common">Tasmanian blue gum</name>
    <dbReference type="NCBI Taxonomy" id="34317"/>
    <lineage>
        <taxon>Eukaryota</taxon>
        <taxon>Viridiplantae</taxon>
        <taxon>Streptophyta</taxon>
        <taxon>Embryophyta</taxon>
        <taxon>Tracheophyta</taxon>
        <taxon>Spermatophyta</taxon>
        <taxon>Magnoliopsida</taxon>
        <taxon>eudicotyledons</taxon>
        <taxon>Gunneridae</taxon>
        <taxon>Pentapetalae</taxon>
        <taxon>rosids</taxon>
        <taxon>malvids</taxon>
        <taxon>Myrtales</taxon>
        <taxon>Myrtaceae</taxon>
        <taxon>Myrtoideae</taxon>
        <taxon>Eucalypteae</taxon>
        <taxon>Eucalyptus</taxon>
    </lineage>
</organism>
<evidence type="ECO:0000256" key="2">
    <source>
        <dbReference type="ARBA" id="ARBA00023002"/>
    </source>
</evidence>
<dbReference type="InterPro" id="IPR050608">
    <property type="entry name" value="NmrA-type/Isoflavone_red_sf"/>
</dbReference>
<dbReference type="InterPro" id="IPR045312">
    <property type="entry name" value="PCBER-like"/>
</dbReference>
<dbReference type="CDD" id="cd05259">
    <property type="entry name" value="PCBER_SDR_a"/>
    <property type="match status" value="1"/>
</dbReference>
<dbReference type="Proteomes" id="UP001634007">
    <property type="component" value="Unassembled WGS sequence"/>
</dbReference>
<evidence type="ECO:0000256" key="1">
    <source>
        <dbReference type="ARBA" id="ARBA00022857"/>
    </source>
</evidence>
<gene>
    <name evidence="4" type="ORF">ACJRO7_008242</name>
</gene>
<dbReference type="PANTHER" id="PTHR43349:SF9">
    <property type="entry name" value="PHENYLCOUMARAN BENZYLIC ETHER REDUCTASE-LIKE PROTEIN"/>
    <property type="match status" value="1"/>
</dbReference>
<evidence type="ECO:0000313" key="5">
    <source>
        <dbReference type="Proteomes" id="UP001634007"/>
    </source>
</evidence>
<dbReference type="InterPro" id="IPR008030">
    <property type="entry name" value="NmrA-like"/>
</dbReference>